<sequence>MSGPQWINLPKRSPNFYLKKITIKKAAVLFISQDFPDAEYSGSLSILNNICIEPVLVILWS</sequence>
<proteinExistence type="predicted"/>
<evidence type="ECO:0000313" key="2">
    <source>
        <dbReference type="Proteomes" id="UP000199041"/>
    </source>
</evidence>
<gene>
    <name evidence="1" type="ORF">SAMN05192529_12518</name>
</gene>
<evidence type="ECO:0000313" key="1">
    <source>
        <dbReference type="EMBL" id="SEA52596.1"/>
    </source>
</evidence>
<name>A0A1H4BWU5_9BACT</name>
<organism evidence="1 2">
    <name type="scientific">Arachidicoccus rhizosphaerae</name>
    <dbReference type="NCBI Taxonomy" id="551991"/>
    <lineage>
        <taxon>Bacteria</taxon>
        <taxon>Pseudomonadati</taxon>
        <taxon>Bacteroidota</taxon>
        <taxon>Chitinophagia</taxon>
        <taxon>Chitinophagales</taxon>
        <taxon>Chitinophagaceae</taxon>
        <taxon>Arachidicoccus</taxon>
    </lineage>
</organism>
<reference evidence="1 2" key="1">
    <citation type="submission" date="2016-10" db="EMBL/GenBank/DDBJ databases">
        <authorList>
            <person name="de Groot N.N."/>
        </authorList>
    </citation>
    <scope>NUCLEOTIDE SEQUENCE [LARGE SCALE GENOMIC DNA]</scope>
    <source>
        <strain evidence="1 2">Vu-144</strain>
    </source>
</reference>
<dbReference type="AlphaFoldDB" id="A0A1H4BWU5"/>
<protein>
    <submittedName>
        <fullName evidence="1">Uncharacterized protein</fullName>
    </submittedName>
</protein>
<dbReference type="EMBL" id="FNQY01000025">
    <property type="protein sequence ID" value="SEA52596.1"/>
    <property type="molecule type" value="Genomic_DNA"/>
</dbReference>
<dbReference type="STRING" id="551991.SAMN05192529_12518"/>
<dbReference type="Proteomes" id="UP000199041">
    <property type="component" value="Unassembled WGS sequence"/>
</dbReference>
<keyword evidence="2" id="KW-1185">Reference proteome</keyword>
<dbReference type="RefSeq" id="WP_091400539.1">
    <property type="nucleotide sequence ID" value="NZ_FNQY01000025.1"/>
</dbReference>
<accession>A0A1H4BWU5</accession>